<evidence type="ECO:0000259" key="18">
    <source>
        <dbReference type="Pfam" id="PF10394"/>
    </source>
</evidence>
<feature type="binding site" evidence="16">
    <location>
        <position position="265"/>
    </location>
    <ligand>
        <name>acetyl-CoA</name>
        <dbReference type="ChEBI" id="CHEBI:57288"/>
    </ligand>
</feature>
<evidence type="ECO:0000256" key="3">
    <source>
        <dbReference type="ARBA" id="ARBA00010543"/>
    </source>
</evidence>
<evidence type="ECO:0000256" key="17">
    <source>
        <dbReference type="PIRSR" id="PIRSR038084-3"/>
    </source>
</evidence>
<keyword evidence="11 14" id="KW-0539">Nucleus</keyword>
<evidence type="ECO:0000256" key="9">
    <source>
        <dbReference type="ARBA" id="ARBA00022853"/>
    </source>
</evidence>
<evidence type="ECO:0000256" key="5">
    <source>
        <dbReference type="ARBA" id="ARBA00021268"/>
    </source>
</evidence>
<dbReference type="GO" id="GO:0000123">
    <property type="term" value="C:histone acetyltransferase complex"/>
    <property type="evidence" value="ECO:0007669"/>
    <property type="project" value="EnsemblFungi"/>
</dbReference>
<evidence type="ECO:0000313" key="19">
    <source>
        <dbReference type="EMBL" id="AET41161.1"/>
    </source>
</evidence>
<dbReference type="InterPro" id="IPR037113">
    <property type="entry name" value="Hat1_N_sf"/>
</dbReference>
<comment type="function">
    <text evidence="14">Catalytic component of the histone acetylase B (HAT-B) complex. Has intrinsic substrate specificity that modifies lysine in recognition sequence GXGKXG. Involved in DNA double-strand break repair.</text>
</comment>
<dbReference type="FunCoup" id="G8JWE6">
    <property type="interactions" value="1131"/>
</dbReference>
<feature type="binding site" evidence="16">
    <location>
        <begin position="218"/>
        <end position="220"/>
    </location>
    <ligand>
        <name>acetyl-CoA</name>
        <dbReference type="ChEBI" id="CHEBI:57288"/>
    </ligand>
</feature>
<dbReference type="Pfam" id="PF21184">
    <property type="entry name" value="HAT1_C_fung"/>
    <property type="match status" value="1"/>
</dbReference>
<dbReference type="FunFam" id="3.40.630.30:FF:000114">
    <property type="entry name" value="Histone acetyltransferase type B catalytic subunit"/>
    <property type="match status" value="1"/>
</dbReference>
<reference evidence="20" key="1">
    <citation type="journal article" date="2012" name="G3 (Bethesda)">
        <title>Pichia sorbitophila, an interspecies yeast hybrid reveals early steps of genome resolution following polyploidization.</title>
        <authorList>
            <person name="Leh Louis V."/>
            <person name="Despons L."/>
            <person name="Friedrich A."/>
            <person name="Martin T."/>
            <person name="Durrens P."/>
            <person name="Casaregola S."/>
            <person name="Neuveglise C."/>
            <person name="Fairhead C."/>
            <person name="Marck C."/>
            <person name="Cruz J.A."/>
            <person name="Straub M.L."/>
            <person name="Kugler V."/>
            <person name="Sacerdot C."/>
            <person name="Uzunov Z."/>
            <person name="Thierry A."/>
            <person name="Weiss S."/>
            <person name="Bleykasten C."/>
            <person name="De Montigny J."/>
            <person name="Jacques N."/>
            <person name="Jung P."/>
            <person name="Lemaire M."/>
            <person name="Mallet S."/>
            <person name="Morel G."/>
            <person name="Richard G.F."/>
            <person name="Sarkar A."/>
            <person name="Savel G."/>
            <person name="Schacherer J."/>
            <person name="Seret M.L."/>
            <person name="Talla E."/>
            <person name="Samson G."/>
            <person name="Jubin C."/>
            <person name="Poulain J."/>
            <person name="Vacherie B."/>
            <person name="Barbe V."/>
            <person name="Pelletier E."/>
            <person name="Sherman D.J."/>
            <person name="Westhof E."/>
            <person name="Weissenbach J."/>
            <person name="Baret P.V."/>
            <person name="Wincker P."/>
            <person name="Gaillardin C."/>
            <person name="Dujon B."/>
            <person name="Souciet J.L."/>
        </authorList>
    </citation>
    <scope>NUCLEOTIDE SEQUENCE [LARGE SCALE GENOMIC DNA]</scope>
    <source>
        <strain evidence="20">CBS 270.75 / DBVPG 7215 / KCTC 17166 / NRRL Y-17582</strain>
    </source>
</reference>
<dbReference type="GO" id="GO:0003682">
    <property type="term" value="F:chromatin binding"/>
    <property type="evidence" value="ECO:0007669"/>
    <property type="project" value="EnsemblFungi"/>
</dbReference>
<feature type="active site" description="Proton donor/acceptor" evidence="15">
    <location>
        <position position="253"/>
    </location>
</feature>
<dbReference type="InterPro" id="IPR013523">
    <property type="entry name" value="Hist_AcTrfase_HAT1_C"/>
</dbReference>
<evidence type="ECO:0000256" key="11">
    <source>
        <dbReference type="ARBA" id="ARBA00023242"/>
    </source>
</evidence>
<comment type="subcellular location">
    <subcellularLocation>
        <location evidence="2 14">Cytoplasm</location>
    </subcellularLocation>
    <subcellularLocation>
        <location evidence="1 14">Nucleus</location>
    </subcellularLocation>
</comment>
<feature type="binding site" evidence="16">
    <location>
        <begin position="225"/>
        <end position="231"/>
    </location>
    <ligand>
        <name>acetyl-CoA</name>
        <dbReference type="ChEBI" id="CHEBI:57288"/>
    </ligand>
</feature>
<comment type="similarity">
    <text evidence="3 14">Belongs to the HAT1 family.</text>
</comment>
<dbReference type="GO" id="GO:0005737">
    <property type="term" value="C:cytoplasm"/>
    <property type="evidence" value="ECO:0007669"/>
    <property type="project" value="UniProtKB-SubCell"/>
</dbReference>
<keyword evidence="8" id="KW-0227">DNA damage</keyword>
<dbReference type="Pfam" id="PF10394">
    <property type="entry name" value="Hat1_N"/>
    <property type="match status" value="1"/>
</dbReference>
<gene>
    <name evidence="19" type="ordered locus">Ecym_7327</name>
</gene>
<evidence type="ECO:0000256" key="2">
    <source>
        <dbReference type="ARBA" id="ARBA00004496"/>
    </source>
</evidence>
<dbReference type="GO" id="GO:0005634">
    <property type="term" value="C:nucleus"/>
    <property type="evidence" value="ECO:0007669"/>
    <property type="project" value="UniProtKB-SubCell"/>
</dbReference>
<feature type="site" description="Interaction with histone H4 N-terminus" evidence="17">
    <location>
        <position position="172"/>
    </location>
</feature>
<feature type="region of interest" description="Interaction with histone H4 N-terminus" evidence="16">
    <location>
        <begin position="192"/>
        <end position="194"/>
    </location>
</feature>
<keyword evidence="9" id="KW-0156">Chromatin regulator</keyword>
<evidence type="ECO:0000256" key="1">
    <source>
        <dbReference type="ARBA" id="ARBA00004123"/>
    </source>
</evidence>
<evidence type="ECO:0000256" key="8">
    <source>
        <dbReference type="ARBA" id="ARBA00022763"/>
    </source>
</evidence>
<comment type="subunit">
    <text evidence="14">Component of the HAT-B complex composed of at least HAT1 and HAT2. The HAT-B complex binds to histone H4 tail.</text>
</comment>
<evidence type="ECO:0000256" key="13">
    <source>
        <dbReference type="ARBA" id="ARBA00048017"/>
    </source>
</evidence>
<keyword evidence="20" id="KW-1185">Reference proteome</keyword>
<name>G8JWE6_ERECY</name>
<comment type="catalytic activity">
    <reaction evidence="13 14">
        <text>L-lysyl-[protein] + acetyl-CoA = N(6)-acetyl-L-lysyl-[protein] + CoA + H(+)</text>
        <dbReference type="Rhea" id="RHEA:45948"/>
        <dbReference type="Rhea" id="RHEA-COMP:9752"/>
        <dbReference type="Rhea" id="RHEA-COMP:10731"/>
        <dbReference type="ChEBI" id="CHEBI:15378"/>
        <dbReference type="ChEBI" id="CHEBI:29969"/>
        <dbReference type="ChEBI" id="CHEBI:57287"/>
        <dbReference type="ChEBI" id="CHEBI:57288"/>
        <dbReference type="ChEBI" id="CHEBI:61930"/>
        <dbReference type="EC" id="2.3.1.48"/>
    </reaction>
</comment>
<evidence type="ECO:0000256" key="15">
    <source>
        <dbReference type="PIRSR" id="PIRSR038084-1"/>
    </source>
</evidence>
<evidence type="ECO:0000256" key="16">
    <source>
        <dbReference type="PIRSR" id="PIRSR038084-2"/>
    </source>
</evidence>
<dbReference type="InterPro" id="IPR016181">
    <property type="entry name" value="Acyl_CoA_acyltransferase"/>
</dbReference>
<protein>
    <recommendedName>
        <fullName evidence="5 14">Histone acetyltransferase type B catalytic subunit</fullName>
        <ecNumber evidence="4 14">2.3.1.48</ecNumber>
    </recommendedName>
</protein>
<dbReference type="InParanoid" id="G8JWE6"/>
<keyword evidence="12 14" id="KW-0012">Acyltransferase</keyword>
<dbReference type="SUPFAM" id="SSF55729">
    <property type="entry name" value="Acyl-CoA N-acyltransferases (Nat)"/>
    <property type="match status" value="1"/>
</dbReference>
<dbReference type="EMBL" id="CP002503">
    <property type="protein sequence ID" value="AET41161.1"/>
    <property type="molecule type" value="Genomic_DNA"/>
</dbReference>
<dbReference type="Gene3D" id="3.40.630.30">
    <property type="match status" value="1"/>
</dbReference>
<keyword evidence="10" id="KW-0234">DNA repair</keyword>
<proteinExistence type="inferred from homology"/>
<dbReference type="RefSeq" id="XP_003647978.1">
    <property type="nucleotide sequence ID" value="XM_003647930.1"/>
</dbReference>
<dbReference type="HOGENOM" id="CLU_036024_2_1_1"/>
<dbReference type="PIRSF" id="PIRSF038084">
    <property type="entry name" value="HAT-B_cat"/>
    <property type="match status" value="1"/>
</dbReference>
<feature type="domain" description="Histone acetyl transferase HAT1 N-terminal" evidence="18">
    <location>
        <begin position="10"/>
        <end position="160"/>
    </location>
</feature>
<dbReference type="Gene3D" id="3.90.360.10">
    <property type="entry name" value="Histone acetyl transferase 1 (HAT1), N-terminal domain"/>
    <property type="match status" value="1"/>
</dbReference>
<keyword evidence="7 14" id="KW-0808">Transferase</keyword>
<dbReference type="InterPro" id="IPR019467">
    <property type="entry name" value="Hat1_N"/>
</dbReference>
<dbReference type="OrthoDB" id="10253098at2759"/>
<feature type="binding site" evidence="16">
    <location>
        <position position="256"/>
    </location>
    <ligand>
        <name>acetyl-CoA</name>
        <dbReference type="ChEBI" id="CHEBI:57288"/>
    </ligand>
</feature>
<dbReference type="GO" id="GO:0004402">
    <property type="term" value="F:histone acetyltransferase activity"/>
    <property type="evidence" value="ECO:0007669"/>
    <property type="project" value="UniProtKB-UniRule"/>
</dbReference>
<evidence type="ECO:0000256" key="14">
    <source>
        <dbReference type="PIRNR" id="PIRNR038084"/>
    </source>
</evidence>
<dbReference type="AlphaFoldDB" id="G8JWE6"/>
<keyword evidence="6 14" id="KW-0963">Cytoplasm</keyword>
<organism evidence="19 20">
    <name type="scientific">Eremothecium cymbalariae (strain CBS 270.75 / DBVPG 7215 / KCTC 17166 / NRRL Y-17582)</name>
    <name type="common">Yeast</name>
    <dbReference type="NCBI Taxonomy" id="931890"/>
    <lineage>
        <taxon>Eukaryota</taxon>
        <taxon>Fungi</taxon>
        <taxon>Dikarya</taxon>
        <taxon>Ascomycota</taxon>
        <taxon>Saccharomycotina</taxon>
        <taxon>Saccharomycetes</taxon>
        <taxon>Saccharomycetales</taxon>
        <taxon>Saccharomycetaceae</taxon>
        <taxon>Eremothecium</taxon>
    </lineage>
</organism>
<evidence type="ECO:0000256" key="7">
    <source>
        <dbReference type="ARBA" id="ARBA00022679"/>
    </source>
</evidence>
<accession>G8JWE6</accession>
<dbReference type="OMA" id="WTCDAND"/>
<evidence type="ECO:0000256" key="6">
    <source>
        <dbReference type="ARBA" id="ARBA00022490"/>
    </source>
</evidence>
<dbReference type="EC" id="2.3.1.48" evidence="4 14"/>
<feature type="region of interest" description="Interaction with histone H4 N-terminus" evidence="16">
    <location>
        <begin position="42"/>
        <end position="44"/>
    </location>
</feature>
<dbReference type="Proteomes" id="UP000006790">
    <property type="component" value="Chromosome 7"/>
</dbReference>
<dbReference type="GO" id="GO:0042393">
    <property type="term" value="F:histone binding"/>
    <property type="evidence" value="ECO:0007669"/>
    <property type="project" value="InterPro"/>
</dbReference>
<sequence length="394" mass="46663">MAVDLKPENWTVSSTEALKLSLVDDNGAIQFRPTFTYPIFGDSEQIFGYQNLSICLAFDSVTFKPFINAKYDKMMDDIDDVQEKLLNFLPEEDVVIKDEVRWVDKFQKERESFTLPDDELKIAEYSSDGEQYAVYQTKLSDDPIRKLHKRMQIFTLLFIESASYIDEEDNSWDIFISFKKSTKQCIGYATAYKYWRYINGTQFDASEILAKRAKISQFIIFPPYQSRNHGSHLYNAVVNLWLKTPEITEITIEDPNESFDDLRDRNDLQRLYTAGFFKTIPDELPISKKWLEEKMSEYKLERRQFVRLVEMILLHKKSSNFRLQVKNRLYEKNYEVLANMDDSTIKDKLQTAFQLVKDDYERILQTVKFEKREIVDDFNTNIVKKQKLKTETKL</sequence>
<dbReference type="GO" id="GO:0000781">
    <property type="term" value="C:chromosome, telomeric region"/>
    <property type="evidence" value="ECO:0007669"/>
    <property type="project" value="GOC"/>
</dbReference>
<evidence type="ECO:0000256" key="12">
    <source>
        <dbReference type="ARBA" id="ARBA00023315"/>
    </source>
</evidence>
<dbReference type="PANTHER" id="PTHR12046">
    <property type="entry name" value="HISTONE ACETYLTRANSFERASE TYPE B CATALYTIC SUBUNIT"/>
    <property type="match status" value="1"/>
</dbReference>
<evidence type="ECO:0000256" key="10">
    <source>
        <dbReference type="ARBA" id="ARBA00023204"/>
    </source>
</evidence>
<dbReference type="Gene3D" id="1.10.10.390">
    <property type="match status" value="1"/>
</dbReference>
<dbReference type="eggNOG" id="KOG2696">
    <property type="taxonomic scope" value="Eukaryota"/>
</dbReference>
<dbReference type="GeneID" id="11469734"/>
<dbReference type="KEGG" id="erc:Ecym_7327"/>
<evidence type="ECO:0000313" key="20">
    <source>
        <dbReference type="Proteomes" id="UP000006790"/>
    </source>
</evidence>
<dbReference type="GO" id="GO:0031509">
    <property type="term" value="P:subtelomeric heterochromatin formation"/>
    <property type="evidence" value="ECO:0007669"/>
    <property type="project" value="EnsemblFungi"/>
</dbReference>
<evidence type="ECO:0000256" key="4">
    <source>
        <dbReference type="ARBA" id="ARBA00013184"/>
    </source>
</evidence>
<dbReference type="GO" id="GO:0006302">
    <property type="term" value="P:double-strand break repair"/>
    <property type="evidence" value="ECO:0007669"/>
    <property type="project" value="EnsemblFungi"/>
</dbReference>
<dbReference type="InterPro" id="IPR017380">
    <property type="entry name" value="Hist_AcTrfase_B-typ_cat-su"/>
</dbReference>
<dbReference type="STRING" id="931890.G8JWE6"/>